<evidence type="ECO:0000259" key="1">
    <source>
        <dbReference type="Pfam" id="PF01458"/>
    </source>
</evidence>
<dbReference type="Pfam" id="PF01458">
    <property type="entry name" value="SUFBD_core"/>
    <property type="match status" value="1"/>
</dbReference>
<name>A0A1G2GXC1_9BACT</name>
<dbReference type="InterPro" id="IPR000825">
    <property type="entry name" value="SUF_FeS_clus_asmbl_SufBD_core"/>
</dbReference>
<dbReference type="InterPro" id="IPR037284">
    <property type="entry name" value="SUF_FeS_clus_asmbl_SufBD_sf"/>
</dbReference>
<dbReference type="AlphaFoldDB" id="A0A1G2GXC1"/>
<dbReference type="Proteomes" id="UP000178186">
    <property type="component" value="Unassembled WGS sequence"/>
</dbReference>
<dbReference type="InterPro" id="IPR055346">
    <property type="entry name" value="Fe-S_cluster_assembly_SufBD"/>
</dbReference>
<dbReference type="EMBL" id="MHNY01000037">
    <property type="protein sequence ID" value="OGZ54856.1"/>
    <property type="molecule type" value="Genomic_DNA"/>
</dbReference>
<dbReference type="SUPFAM" id="SSF101960">
    <property type="entry name" value="Stabilizer of iron transporter SufD"/>
    <property type="match status" value="1"/>
</dbReference>
<sequence>MTHMGKNIIEQEQVVRELQSFLGDSPIFIHVPPKMENYIIDVSDYISGDSRGARVSIFVGNGSSARLAVHGDRTRACMFEFILADYATVFCEMNHVACSPSLRGVQATVGLGSHFSLREEIRAESFFYSRCDVVLKGAGSSFKDVVRYRGSARSEIDMERAARHAASRTASFLDARGVAGGETKVKWRGKVRVEKQASKASAFQRHDAIVAGSLAQVDSAPILEIYTHDISCKHSASIQRINPEQVFYFESRGLDEKESRKEILDGFLAIHNPTEHTSVIARP</sequence>
<proteinExistence type="predicted"/>
<protein>
    <recommendedName>
        <fullName evidence="1">SUF system FeS cluster assembly SufBD core domain-containing protein</fullName>
    </recommendedName>
</protein>
<reference evidence="2 3" key="1">
    <citation type="journal article" date="2016" name="Nat. Commun.">
        <title>Thousands of microbial genomes shed light on interconnected biogeochemical processes in an aquifer system.</title>
        <authorList>
            <person name="Anantharaman K."/>
            <person name="Brown C.T."/>
            <person name="Hug L.A."/>
            <person name="Sharon I."/>
            <person name="Castelle C.J."/>
            <person name="Probst A.J."/>
            <person name="Thomas B.C."/>
            <person name="Singh A."/>
            <person name="Wilkins M.J."/>
            <person name="Karaoz U."/>
            <person name="Brodie E.L."/>
            <person name="Williams K.H."/>
            <person name="Hubbard S.S."/>
            <person name="Banfield J.F."/>
        </authorList>
    </citation>
    <scope>NUCLEOTIDE SEQUENCE [LARGE SCALE GENOMIC DNA]</scope>
</reference>
<feature type="domain" description="SUF system FeS cluster assembly SufBD core" evidence="1">
    <location>
        <begin position="54"/>
        <end position="267"/>
    </location>
</feature>
<gene>
    <name evidence="2" type="ORF">A3H64_00295</name>
</gene>
<evidence type="ECO:0000313" key="2">
    <source>
        <dbReference type="EMBL" id="OGZ54856.1"/>
    </source>
</evidence>
<organism evidence="2 3">
    <name type="scientific">Candidatus Ryanbacteria bacterium RIFCSPLOWO2_02_FULL_45_11c</name>
    <dbReference type="NCBI Taxonomy" id="1802128"/>
    <lineage>
        <taxon>Bacteria</taxon>
        <taxon>Candidatus Ryaniibacteriota</taxon>
    </lineage>
</organism>
<accession>A0A1G2GXC1</accession>
<dbReference type="PANTHER" id="PTHR43575:SF1">
    <property type="entry name" value="PROTEIN ABCI7, CHLOROPLASTIC"/>
    <property type="match status" value="1"/>
</dbReference>
<dbReference type="STRING" id="1802128.A3H64_00295"/>
<comment type="caution">
    <text evidence="2">The sequence shown here is derived from an EMBL/GenBank/DDBJ whole genome shotgun (WGS) entry which is preliminary data.</text>
</comment>
<dbReference type="GO" id="GO:0016226">
    <property type="term" value="P:iron-sulfur cluster assembly"/>
    <property type="evidence" value="ECO:0007669"/>
    <property type="project" value="InterPro"/>
</dbReference>
<dbReference type="PANTHER" id="PTHR43575">
    <property type="entry name" value="PROTEIN ABCI7, CHLOROPLASTIC"/>
    <property type="match status" value="1"/>
</dbReference>
<evidence type="ECO:0000313" key="3">
    <source>
        <dbReference type="Proteomes" id="UP000178186"/>
    </source>
</evidence>